<dbReference type="STRING" id="321267.SHM7688_02581"/>
<sequence>MATALAPRIVAADGGAQHCLDMGHAPERVIGDMDSLPVSLRAQLTPDQLCPVAEQETTDFDKVLRYVQAPLVLGVGFSGGRLDHELACFSTLLRHPGQRVILIGAEDIVCLAPPRLQLDLTKGTRVSLFPMVPVVGQSSGLQWPIDDIAFAPDGMIGTSNAALGPVTLRFEAPGMLLILPRAWLAALVRQLLETPEGWPAL</sequence>
<evidence type="ECO:0000313" key="9">
    <source>
        <dbReference type="Proteomes" id="UP000054823"/>
    </source>
</evidence>
<dbReference type="PANTHER" id="PTHR41299:SF1">
    <property type="entry name" value="THIAMINE PYROPHOSPHOKINASE"/>
    <property type="match status" value="1"/>
</dbReference>
<keyword evidence="3 8" id="KW-0418">Kinase</keyword>
<gene>
    <name evidence="8" type="ORF">SHM7688_02581</name>
</gene>
<dbReference type="GO" id="GO:0009229">
    <property type="term" value="P:thiamine diphosphate biosynthetic process"/>
    <property type="evidence" value="ECO:0007669"/>
    <property type="project" value="InterPro"/>
</dbReference>
<evidence type="ECO:0000259" key="7">
    <source>
        <dbReference type="Pfam" id="PF04265"/>
    </source>
</evidence>
<feature type="domain" description="Thiamin pyrophosphokinase thiamin-binding" evidence="7">
    <location>
        <begin position="119"/>
        <end position="172"/>
    </location>
</feature>
<keyword evidence="4" id="KW-0067">ATP-binding</keyword>
<feature type="domain" description="Thiamin pyrophosphokinase catalytic" evidence="6">
    <location>
        <begin position="7"/>
        <end position="100"/>
    </location>
</feature>
<evidence type="ECO:0000256" key="3">
    <source>
        <dbReference type="ARBA" id="ARBA00022777"/>
    </source>
</evidence>
<protein>
    <recommendedName>
        <fullName evidence="5">Thiamine diphosphokinase</fullName>
        <ecNumber evidence="5">2.7.6.2</ecNumber>
    </recommendedName>
</protein>
<dbReference type="GO" id="GO:0030975">
    <property type="term" value="F:thiamine binding"/>
    <property type="evidence" value="ECO:0007669"/>
    <property type="project" value="InterPro"/>
</dbReference>
<dbReference type="InterPro" id="IPR036371">
    <property type="entry name" value="TPK_B1-bd_sf"/>
</dbReference>
<dbReference type="SUPFAM" id="SSF63862">
    <property type="entry name" value="Thiamin pyrophosphokinase, substrate-binding domain"/>
    <property type="match status" value="1"/>
</dbReference>
<accession>A0A0P1ERL0</accession>
<dbReference type="GO" id="GO:0006772">
    <property type="term" value="P:thiamine metabolic process"/>
    <property type="evidence" value="ECO:0007669"/>
    <property type="project" value="UniProtKB-UniRule"/>
</dbReference>
<keyword evidence="9" id="KW-1185">Reference proteome</keyword>
<evidence type="ECO:0000256" key="2">
    <source>
        <dbReference type="ARBA" id="ARBA00022741"/>
    </source>
</evidence>
<dbReference type="EC" id="2.7.6.2" evidence="5"/>
<evidence type="ECO:0000313" key="8">
    <source>
        <dbReference type="EMBL" id="CUH53129.1"/>
    </source>
</evidence>
<reference evidence="8 9" key="1">
    <citation type="submission" date="2015-09" db="EMBL/GenBank/DDBJ databases">
        <authorList>
            <consortium name="Swine Surveillance"/>
        </authorList>
    </citation>
    <scope>NUCLEOTIDE SEQUENCE [LARGE SCALE GENOMIC DNA]</scope>
    <source>
        <strain evidence="8 9">CECT 7688</strain>
    </source>
</reference>
<dbReference type="AlphaFoldDB" id="A0A0P1ERL0"/>
<dbReference type="InterPro" id="IPR007371">
    <property type="entry name" value="TPK_catalytic"/>
</dbReference>
<dbReference type="PANTHER" id="PTHR41299">
    <property type="entry name" value="THIAMINE PYROPHOSPHOKINASE"/>
    <property type="match status" value="1"/>
</dbReference>
<keyword evidence="1" id="KW-0808">Transferase</keyword>
<keyword evidence="2" id="KW-0547">Nucleotide-binding</keyword>
<dbReference type="GO" id="GO:0004788">
    <property type="term" value="F:thiamine diphosphokinase activity"/>
    <property type="evidence" value="ECO:0007669"/>
    <property type="project" value="UniProtKB-UniRule"/>
</dbReference>
<dbReference type="GO" id="GO:0016301">
    <property type="term" value="F:kinase activity"/>
    <property type="evidence" value="ECO:0007669"/>
    <property type="project" value="UniProtKB-KW"/>
</dbReference>
<dbReference type="SUPFAM" id="SSF63999">
    <property type="entry name" value="Thiamin pyrophosphokinase, catalytic domain"/>
    <property type="match status" value="1"/>
</dbReference>
<organism evidence="8 9">
    <name type="scientific">Shimia marina</name>
    <dbReference type="NCBI Taxonomy" id="321267"/>
    <lineage>
        <taxon>Bacteria</taxon>
        <taxon>Pseudomonadati</taxon>
        <taxon>Pseudomonadota</taxon>
        <taxon>Alphaproteobacteria</taxon>
        <taxon>Rhodobacterales</taxon>
        <taxon>Roseobacteraceae</taxon>
    </lineage>
</organism>
<dbReference type="EMBL" id="CYPW01000025">
    <property type="protein sequence ID" value="CUH53129.1"/>
    <property type="molecule type" value="Genomic_DNA"/>
</dbReference>
<dbReference type="InterPro" id="IPR036759">
    <property type="entry name" value="TPK_catalytic_sf"/>
</dbReference>
<dbReference type="InterPro" id="IPR006282">
    <property type="entry name" value="Thi_PPkinase"/>
</dbReference>
<dbReference type="InterPro" id="IPR053149">
    <property type="entry name" value="TPK"/>
</dbReference>
<dbReference type="Gene3D" id="3.40.50.10240">
    <property type="entry name" value="Thiamin pyrophosphokinase, catalytic domain"/>
    <property type="match status" value="1"/>
</dbReference>
<name>A0A0P1ERL0_9RHOB</name>
<evidence type="ECO:0000259" key="6">
    <source>
        <dbReference type="Pfam" id="PF04263"/>
    </source>
</evidence>
<dbReference type="InterPro" id="IPR007373">
    <property type="entry name" value="Thiamin_PyroPKinase_B1-bd"/>
</dbReference>
<dbReference type="Pfam" id="PF04263">
    <property type="entry name" value="TPK_catalytic"/>
    <property type="match status" value="1"/>
</dbReference>
<evidence type="ECO:0000256" key="1">
    <source>
        <dbReference type="ARBA" id="ARBA00022679"/>
    </source>
</evidence>
<dbReference type="Pfam" id="PF04265">
    <property type="entry name" value="TPK_B1_binding"/>
    <property type="match status" value="1"/>
</dbReference>
<evidence type="ECO:0000256" key="4">
    <source>
        <dbReference type="ARBA" id="ARBA00022840"/>
    </source>
</evidence>
<evidence type="ECO:0000256" key="5">
    <source>
        <dbReference type="NCBIfam" id="TIGR01378"/>
    </source>
</evidence>
<dbReference type="NCBIfam" id="TIGR01378">
    <property type="entry name" value="thi_PPkinase"/>
    <property type="match status" value="1"/>
</dbReference>
<proteinExistence type="predicted"/>
<dbReference type="GO" id="GO:0005524">
    <property type="term" value="F:ATP binding"/>
    <property type="evidence" value="ECO:0007669"/>
    <property type="project" value="UniProtKB-KW"/>
</dbReference>
<dbReference type="CDD" id="cd07995">
    <property type="entry name" value="TPK"/>
    <property type="match status" value="1"/>
</dbReference>
<dbReference type="Proteomes" id="UP000054823">
    <property type="component" value="Unassembled WGS sequence"/>
</dbReference>